<organism evidence="3 4">
    <name type="scientific">Sorangium cellulosum (strain So ce56)</name>
    <name type="common">Polyangium cellulosum (strain So ce56)</name>
    <dbReference type="NCBI Taxonomy" id="448385"/>
    <lineage>
        <taxon>Bacteria</taxon>
        <taxon>Pseudomonadati</taxon>
        <taxon>Myxococcota</taxon>
        <taxon>Polyangia</taxon>
        <taxon>Polyangiales</taxon>
        <taxon>Polyangiaceae</taxon>
        <taxon>Sorangium</taxon>
    </lineage>
</organism>
<proteinExistence type="predicted"/>
<dbReference type="Proteomes" id="UP000002139">
    <property type="component" value="Chromosome"/>
</dbReference>
<accession>A9FSR0</accession>
<evidence type="ECO:0000313" key="3">
    <source>
        <dbReference type="EMBL" id="CAN95424.1"/>
    </source>
</evidence>
<evidence type="ECO:0000256" key="2">
    <source>
        <dbReference type="SAM" id="SignalP"/>
    </source>
</evidence>
<reference evidence="3 4" key="1">
    <citation type="journal article" date="2007" name="Nat. Biotechnol.">
        <title>Complete genome sequence of the myxobacterium Sorangium cellulosum.</title>
        <authorList>
            <person name="Schneiker S."/>
            <person name="Perlova O."/>
            <person name="Kaiser O."/>
            <person name="Gerth K."/>
            <person name="Alici A."/>
            <person name="Altmeyer M.O."/>
            <person name="Bartels D."/>
            <person name="Bekel T."/>
            <person name="Beyer S."/>
            <person name="Bode E."/>
            <person name="Bode H.B."/>
            <person name="Bolten C.J."/>
            <person name="Choudhuri J.V."/>
            <person name="Doss S."/>
            <person name="Elnakady Y.A."/>
            <person name="Frank B."/>
            <person name="Gaigalat L."/>
            <person name="Goesmann A."/>
            <person name="Groeger C."/>
            <person name="Gross F."/>
            <person name="Jelsbak L."/>
            <person name="Jelsbak L."/>
            <person name="Kalinowski J."/>
            <person name="Kegler C."/>
            <person name="Knauber T."/>
            <person name="Konietzny S."/>
            <person name="Kopp M."/>
            <person name="Krause L."/>
            <person name="Krug D."/>
            <person name="Linke B."/>
            <person name="Mahmud T."/>
            <person name="Martinez-Arias R."/>
            <person name="McHardy A.C."/>
            <person name="Merai M."/>
            <person name="Meyer F."/>
            <person name="Mormann S."/>
            <person name="Munoz-Dorado J."/>
            <person name="Perez J."/>
            <person name="Pradella S."/>
            <person name="Rachid S."/>
            <person name="Raddatz G."/>
            <person name="Rosenau F."/>
            <person name="Rueckert C."/>
            <person name="Sasse F."/>
            <person name="Scharfe M."/>
            <person name="Schuster S.C."/>
            <person name="Suen G."/>
            <person name="Treuner-Lange A."/>
            <person name="Velicer G.J."/>
            <person name="Vorholter F.-J."/>
            <person name="Weissman K.J."/>
            <person name="Welch R.D."/>
            <person name="Wenzel S.C."/>
            <person name="Whitworth D.E."/>
            <person name="Wilhelm S."/>
            <person name="Wittmann C."/>
            <person name="Bloecker H."/>
            <person name="Puehler A."/>
            <person name="Mueller R."/>
        </authorList>
    </citation>
    <scope>NUCLEOTIDE SEQUENCE [LARGE SCALE GENOMIC DNA]</scope>
    <source>
        <strain evidence="4">So ce56</strain>
    </source>
</reference>
<feature type="region of interest" description="Disordered" evidence="1">
    <location>
        <begin position="26"/>
        <end position="107"/>
    </location>
</feature>
<feature type="compositionally biased region" description="Gly residues" evidence="1">
    <location>
        <begin position="42"/>
        <end position="103"/>
    </location>
</feature>
<feature type="chain" id="PRO_5002737851" evidence="2">
    <location>
        <begin position="25"/>
        <end position="221"/>
    </location>
</feature>
<dbReference type="OrthoDB" id="9809746at2"/>
<sequence>MLYHNDSIRLVLCLALVLSAAACSDDDSTGTGGGAASSQASSGGGSSQASSGGGSSQGGGGAGEGGGAAGAGGEGGGGAPAGTGGEGGGGAPAGTGGEGGGAPPGDPACGADTAAFADVEPILTRSCANQYCHGNAGAPTGGLDLRASAAVGRLVDQDSASCSREQALVVPFKPSSSYLMNKLKDVGLCDPDESSMPPSAPLPEADIKTINDWICAGAPSR</sequence>
<evidence type="ECO:0000256" key="1">
    <source>
        <dbReference type="SAM" id="MobiDB-lite"/>
    </source>
</evidence>
<keyword evidence="4" id="KW-1185">Reference proteome</keyword>
<dbReference type="KEGG" id="scl:sce5261"/>
<protein>
    <submittedName>
        <fullName evidence="3">Secreted protein</fullName>
    </submittedName>
</protein>
<name>A9FSR0_SORC5</name>
<feature type="signal peptide" evidence="2">
    <location>
        <begin position="1"/>
        <end position="24"/>
    </location>
</feature>
<dbReference type="EMBL" id="AM746676">
    <property type="protein sequence ID" value="CAN95424.1"/>
    <property type="molecule type" value="Genomic_DNA"/>
</dbReference>
<dbReference type="AlphaFoldDB" id="A9FSR0"/>
<gene>
    <name evidence="3" type="ordered locus">sce5261</name>
</gene>
<keyword evidence="2" id="KW-0732">Signal</keyword>
<dbReference type="BioCyc" id="SCEL448385:SCE_RS27000-MONOMER"/>
<dbReference type="HOGENOM" id="CLU_1151213_0_0_7"/>
<evidence type="ECO:0000313" key="4">
    <source>
        <dbReference type="Proteomes" id="UP000002139"/>
    </source>
</evidence>